<dbReference type="Proteomes" id="UP000198287">
    <property type="component" value="Unassembled WGS sequence"/>
</dbReference>
<evidence type="ECO:0000313" key="2">
    <source>
        <dbReference type="EMBL" id="OXA50765.1"/>
    </source>
</evidence>
<reference evidence="2 3" key="1">
    <citation type="submission" date="2015-12" db="EMBL/GenBank/DDBJ databases">
        <title>The genome of Folsomia candida.</title>
        <authorList>
            <person name="Faddeeva A."/>
            <person name="Derks M.F."/>
            <person name="Anvar Y."/>
            <person name="Smit S."/>
            <person name="Van Straalen N."/>
            <person name="Roelofs D."/>
        </authorList>
    </citation>
    <scope>NUCLEOTIDE SEQUENCE [LARGE SCALE GENOMIC DNA]</scope>
    <source>
        <strain evidence="2 3">VU population</strain>
        <tissue evidence="2">Whole body</tissue>
    </source>
</reference>
<dbReference type="AlphaFoldDB" id="A0A226DZ55"/>
<evidence type="ECO:0000256" key="1">
    <source>
        <dbReference type="SAM" id="SignalP"/>
    </source>
</evidence>
<feature type="signal peptide" evidence="1">
    <location>
        <begin position="1"/>
        <end position="22"/>
    </location>
</feature>
<accession>A0A226DZ55</accession>
<proteinExistence type="predicted"/>
<sequence length="376" mass="42521">MRNNYCFLFYLWITCSVITSESLGCQIPETINLSIHDDWDVNLILWSSDPQFGTISNDTAFLIGPDGYDHTSVFKPVINRNPTDGSFTLIFAPGDKFPDYVDLLPPRSNQTDARFFYICDGDVKQTTILATWVDKNTRAPEFVVRPETRLNFTIYPNWDKTLPLTNNEEELVQISDKDHDFVNARPIILSPSRGDVFSFVMSPLYREGDPVPLEYLTNLRIFIKDDYELVPGTSLDVEITVSDGINMPSTSSIIVTLQVQAIPCPSGKLQFSRSYYYHKFTSWPRQNTYFEPNPPISSSIVGGEGEILYFLRSTDVQFTDFEGIDPRMVIYTRDVSPDEGKQLLVVEVMAKVGDDCGMNATVGLILEYPPICGISI</sequence>
<evidence type="ECO:0000313" key="3">
    <source>
        <dbReference type="Proteomes" id="UP000198287"/>
    </source>
</evidence>
<keyword evidence="1" id="KW-0732">Signal</keyword>
<feature type="chain" id="PRO_5013121640" description="Cadherin domain-containing protein" evidence="1">
    <location>
        <begin position="23"/>
        <end position="376"/>
    </location>
</feature>
<organism evidence="2 3">
    <name type="scientific">Folsomia candida</name>
    <name type="common">Springtail</name>
    <dbReference type="NCBI Taxonomy" id="158441"/>
    <lineage>
        <taxon>Eukaryota</taxon>
        <taxon>Metazoa</taxon>
        <taxon>Ecdysozoa</taxon>
        <taxon>Arthropoda</taxon>
        <taxon>Hexapoda</taxon>
        <taxon>Collembola</taxon>
        <taxon>Entomobryomorpha</taxon>
        <taxon>Isotomoidea</taxon>
        <taxon>Isotomidae</taxon>
        <taxon>Proisotominae</taxon>
        <taxon>Folsomia</taxon>
    </lineage>
</organism>
<name>A0A226DZ55_FOLCA</name>
<evidence type="ECO:0008006" key="4">
    <source>
        <dbReference type="Google" id="ProtNLM"/>
    </source>
</evidence>
<gene>
    <name evidence="2" type="ORF">Fcan01_14598</name>
</gene>
<comment type="caution">
    <text evidence="2">The sequence shown here is derived from an EMBL/GenBank/DDBJ whole genome shotgun (WGS) entry which is preliminary data.</text>
</comment>
<protein>
    <recommendedName>
        <fullName evidence="4">Cadherin domain-containing protein</fullName>
    </recommendedName>
</protein>
<dbReference type="EMBL" id="LNIX01000008">
    <property type="protein sequence ID" value="OXA50765.1"/>
    <property type="molecule type" value="Genomic_DNA"/>
</dbReference>
<keyword evidence="3" id="KW-1185">Reference proteome</keyword>